<dbReference type="EMBL" id="UFXS01000001">
    <property type="protein sequence ID" value="STD56068.1"/>
    <property type="molecule type" value="Genomic_DNA"/>
</dbReference>
<gene>
    <name evidence="2" type="ORF">NCTC13456_02048</name>
</gene>
<dbReference type="InterPro" id="IPR037523">
    <property type="entry name" value="VOC_core"/>
</dbReference>
<dbReference type="InterPro" id="IPR029068">
    <property type="entry name" value="Glyas_Bleomycin-R_OHBP_Dase"/>
</dbReference>
<evidence type="ECO:0000313" key="2">
    <source>
        <dbReference type="EMBL" id="STD56068.1"/>
    </source>
</evidence>
<keyword evidence="2" id="KW-0456">Lyase</keyword>
<dbReference type="AlphaFoldDB" id="A0A376G8P9"/>
<dbReference type="PANTHER" id="PTHR33993:SF14">
    <property type="entry name" value="GB|AAF24581.1"/>
    <property type="match status" value="1"/>
</dbReference>
<dbReference type="PANTHER" id="PTHR33993">
    <property type="entry name" value="GLYOXALASE-RELATED"/>
    <property type="match status" value="1"/>
</dbReference>
<evidence type="ECO:0000259" key="1">
    <source>
        <dbReference type="PROSITE" id="PS51819"/>
    </source>
</evidence>
<proteinExistence type="predicted"/>
<dbReference type="Pfam" id="PF00903">
    <property type="entry name" value="Glyoxalase"/>
    <property type="match status" value="1"/>
</dbReference>
<protein>
    <submittedName>
        <fullName evidence="2">Predicted enzyme related to lactoylglutathione lyase</fullName>
    </submittedName>
</protein>
<dbReference type="CDD" id="cd07247">
    <property type="entry name" value="SgaA_N_like"/>
    <property type="match status" value="1"/>
</dbReference>
<dbReference type="GO" id="GO:0016829">
    <property type="term" value="F:lyase activity"/>
    <property type="evidence" value="ECO:0007669"/>
    <property type="project" value="UniProtKB-KW"/>
</dbReference>
<feature type="domain" description="VOC" evidence="1">
    <location>
        <begin position="10"/>
        <end position="130"/>
    </location>
</feature>
<dbReference type="Gene3D" id="3.10.180.10">
    <property type="entry name" value="2,3-Dihydroxybiphenyl 1,2-Dioxygenase, domain 1"/>
    <property type="match status" value="1"/>
</dbReference>
<dbReference type="STRING" id="343874.GCA_000805695_00209"/>
<accession>A0A376G8P9</accession>
<name>A0A376G8P9_9FLAO</name>
<dbReference type="RefSeq" id="WP_038330622.1">
    <property type="nucleotide sequence ID" value="NZ_JSYQ01000001.1"/>
</dbReference>
<evidence type="ECO:0000313" key="3">
    <source>
        <dbReference type="Proteomes" id="UP000254737"/>
    </source>
</evidence>
<dbReference type="InterPro" id="IPR004360">
    <property type="entry name" value="Glyas_Fos-R_dOase_dom"/>
</dbReference>
<dbReference type="SUPFAM" id="SSF54593">
    <property type="entry name" value="Glyoxalase/Bleomycin resistance protein/Dihydroxybiphenyl dioxygenase"/>
    <property type="match status" value="1"/>
</dbReference>
<organism evidence="2 3">
    <name type="scientific">Empedobacter falsenii</name>
    <dbReference type="NCBI Taxonomy" id="343874"/>
    <lineage>
        <taxon>Bacteria</taxon>
        <taxon>Pseudomonadati</taxon>
        <taxon>Bacteroidota</taxon>
        <taxon>Flavobacteriia</taxon>
        <taxon>Flavobacteriales</taxon>
        <taxon>Weeksellaceae</taxon>
        <taxon>Empedobacter</taxon>
    </lineage>
</organism>
<sequence length="130" mass="14440">MDENKSKIGQMVWADLTVENSTELKDFYKEVIGWEVKNVAMKDDEEEYNDYVMMSSPENAAGGVCTKRGMNKGIPSQWIMYISVENVAESLQKALEMGGKSIHEIKNKEGNLQFAIIEDPAGAVFGLANA</sequence>
<dbReference type="Proteomes" id="UP000254737">
    <property type="component" value="Unassembled WGS sequence"/>
</dbReference>
<dbReference type="OrthoDB" id="9793039at2"/>
<reference evidence="2 3" key="1">
    <citation type="submission" date="2018-06" db="EMBL/GenBank/DDBJ databases">
        <authorList>
            <consortium name="Pathogen Informatics"/>
            <person name="Doyle S."/>
        </authorList>
    </citation>
    <scope>NUCLEOTIDE SEQUENCE [LARGE SCALE GENOMIC DNA]</scope>
    <source>
        <strain evidence="2 3">NCTC13456</strain>
    </source>
</reference>
<dbReference type="PROSITE" id="PS51819">
    <property type="entry name" value="VOC"/>
    <property type="match status" value="1"/>
</dbReference>
<dbReference type="InterPro" id="IPR052164">
    <property type="entry name" value="Anthracycline_SecMetBiosynth"/>
</dbReference>